<keyword evidence="2" id="KW-0689">Ribosomal protein</keyword>
<evidence type="ECO:0000259" key="5">
    <source>
        <dbReference type="SMART" id="SM00739"/>
    </source>
</evidence>
<sequence length="354" mass="40726">MESPLQKALARAGQASRHAAKKAERKKVNTFKDEKWAYQYRSKIQNAQILRMKKQAEHNWKEDWAVGTRLLPRRDIGKSKFAFGTMPSDILYNPTVPEKWRKQKWLAEGDRVVITAGRDRGKIGKVDQVSEDSHSVRVEKLNEVNYVVPEFLAQERGKEYTPTVVTSRVMSWDDVKLVHAVKDEAGYFRDVVVDEIRLIGGPKAKKPKRIIPGLELEVPWPNEEEPEHEDTDADTLRLTVDERTFEPTLNEMPMPPSVIDELRGKYSKFRTRHDPEWIARKEAEQAQLRLDEKAVEHMGSTPLVKQAAEFNARPKPALPELTEEQLAAIGESMMKELPERSAKILKRMEEAESQ</sequence>
<dbReference type="InterPro" id="IPR005824">
    <property type="entry name" value="KOW"/>
</dbReference>
<dbReference type="GO" id="GO:1990904">
    <property type="term" value="C:ribonucleoprotein complex"/>
    <property type="evidence" value="ECO:0007669"/>
    <property type="project" value="UniProtKB-KW"/>
</dbReference>
<keyword evidence="3" id="KW-0687">Ribonucleoprotein</keyword>
<dbReference type="OrthoDB" id="359154at2759"/>
<dbReference type="Proteomes" id="UP000799439">
    <property type="component" value="Unassembled WGS sequence"/>
</dbReference>
<dbReference type="GO" id="GO:0003735">
    <property type="term" value="F:structural constituent of ribosome"/>
    <property type="evidence" value="ECO:0007669"/>
    <property type="project" value="InterPro"/>
</dbReference>
<comment type="similarity">
    <text evidence="1">Belongs to the universal ribosomal protein uL24 family.</text>
</comment>
<dbReference type="InterPro" id="IPR003256">
    <property type="entry name" value="Ribosomal_uL24"/>
</dbReference>
<dbReference type="GO" id="GO:0003723">
    <property type="term" value="F:RNA binding"/>
    <property type="evidence" value="ECO:0007669"/>
    <property type="project" value="InterPro"/>
</dbReference>
<dbReference type="SMART" id="SM00739">
    <property type="entry name" value="KOW"/>
    <property type="match status" value="1"/>
</dbReference>
<evidence type="ECO:0000256" key="1">
    <source>
        <dbReference type="ARBA" id="ARBA00010618"/>
    </source>
</evidence>
<keyword evidence="7" id="KW-1185">Reference proteome</keyword>
<dbReference type="SUPFAM" id="SSF50104">
    <property type="entry name" value="Translation proteins SH3-like domain"/>
    <property type="match status" value="1"/>
</dbReference>
<dbReference type="Pfam" id="PF22682">
    <property type="entry name" value="Ribosomal_uL24m-like"/>
    <property type="match status" value="1"/>
</dbReference>
<dbReference type="InterPro" id="IPR008991">
    <property type="entry name" value="Translation_prot_SH3-like_sf"/>
</dbReference>
<evidence type="ECO:0000256" key="4">
    <source>
        <dbReference type="SAM" id="MobiDB-lite"/>
    </source>
</evidence>
<evidence type="ECO:0000313" key="6">
    <source>
        <dbReference type="EMBL" id="KAF2153128.1"/>
    </source>
</evidence>
<reference evidence="6" key="1">
    <citation type="journal article" date="2020" name="Stud. Mycol.">
        <title>101 Dothideomycetes genomes: a test case for predicting lifestyles and emergence of pathogens.</title>
        <authorList>
            <person name="Haridas S."/>
            <person name="Albert R."/>
            <person name="Binder M."/>
            <person name="Bloem J."/>
            <person name="Labutti K."/>
            <person name="Salamov A."/>
            <person name="Andreopoulos B."/>
            <person name="Baker S."/>
            <person name="Barry K."/>
            <person name="Bills G."/>
            <person name="Bluhm B."/>
            <person name="Cannon C."/>
            <person name="Castanera R."/>
            <person name="Culley D."/>
            <person name="Daum C."/>
            <person name="Ezra D."/>
            <person name="Gonzalez J."/>
            <person name="Henrissat B."/>
            <person name="Kuo A."/>
            <person name="Liang C."/>
            <person name="Lipzen A."/>
            <person name="Lutzoni F."/>
            <person name="Magnuson J."/>
            <person name="Mondo S."/>
            <person name="Nolan M."/>
            <person name="Ohm R."/>
            <person name="Pangilinan J."/>
            <person name="Park H.-J."/>
            <person name="Ramirez L."/>
            <person name="Alfaro M."/>
            <person name="Sun H."/>
            <person name="Tritt A."/>
            <person name="Yoshinaga Y."/>
            <person name="Zwiers L.-H."/>
            <person name="Turgeon B."/>
            <person name="Goodwin S."/>
            <person name="Spatafora J."/>
            <person name="Crous P."/>
            <person name="Grigoriev I."/>
        </authorList>
    </citation>
    <scope>NUCLEOTIDE SEQUENCE</scope>
    <source>
        <strain evidence="6">CBS 260.36</strain>
    </source>
</reference>
<name>A0A9P4J0A1_9PEZI</name>
<evidence type="ECO:0000256" key="3">
    <source>
        <dbReference type="ARBA" id="ARBA00023274"/>
    </source>
</evidence>
<dbReference type="EMBL" id="ML996085">
    <property type="protein sequence ID" value="KAF2153128.1"/>
    <property type="molecule type" value="Genomic_DNA"/>
</dbReference>
<protein>
    <recommendedName>
        <fullName evidence="5">KOW domain-containing protein</fullName>
    </recommendedName>
</protein>
<dbReference type="GO" id="GO:0006412">
    <property type="term" value="P:translation"/>
    <property type="evidence" value="ECO:0007669"/>
    <property type="project" value="InterPro"/>
</dbReference>
<dbReference type="GO" id="GO:0005840">
    <property type="term" value="C:ribosome"/>
    <property type="evidence" value="ECO:0007669"/>
    <property type="project" value="UniProtKB-KW"/>
</dbReference>
<accession>A0A9P4J0A1</accession>
<dbReference type="CDD" id="cd06089">
    <property type="entry name" value="KOW_RPL26"/>
    <property type="match status" value="1"/>
</dbReference>
<feature type="region of interest" description="Disordered" evidence="4">
    <location>
        <begin position="1"/>
        <end position="26"/>
    </location>
</feature>
<dbReference type="AlphaFoldDB" id="A0A9P4J0A1"/>
<feature type="domain" description="KOW" evidence="5">
    <location>
        <begin position="105"/>
        <end position="132"/>
    </location>
</feature>
<evidence type="ECO:0000313" key="7">
    <source>
        <dbReference type="Proteomes" id="UP000799439"/>
    </source>
</evidence>
<proteinExistence type="inferred from homology"/>
<evidence type="ECO:0000256" key="2">
    <source>
        <dbReference type="ARBA" id="ARBA00022980"/>
    </source>
</evidence>
<organism evidence="6 7">
    <name type="scientific">Myriangium duriaei CBS 260.36</name>
    <dbReference type="NCBI Taxonomy" id="1168546"/>
    <lineage>
        <taxon>Eukaryota</taxon>
        <taxon>Fungi</taxon>
        <taxon>Dikarya</taxon>
        <taxon>Ascomycota</taxon>
        <taxon>Pezizomycotina</taxon>
        <taxon>Dothideomycetes</taxon>
        <taxon>Dothideomycetidae</taxon>
        <taxon>Myriangiales</taxon>
        <taxon>Myriangiaceae</taxon>
        <taxon>Myriangium</taxon>
    </lineage>
</organism>
<dbReference type="Gene3D" id="2.30.30.30">
    <property type="match status" value="1"/>
</dbReference>
<dbReference type="PANTHER" id="PTHR12903">
    <property type="entry name" value="MITOCHONDRIAL RIBOSOMAL PROTEIN L24"/>
    <property type="match status" value="1"/>
</dbReference>
<dbReference type="InterPro" id="IPR041988">
    <property type="entry name" value="Ribosomal_uL24_KOW"/>
</dbReference>
<dbReference type="InterPro" id="IPR014722">
    <property type="entry name" value="Rib_uL2_dom2"/>
</dbReference>
<gene>
    <name evidence="6" type="ORF">K461DRAFT_277930</name>
</gene>
<comment type="caution">
    <text evidence="6">The sequence shown here is derived from an EMBL/GenBank/DDBJ whole genome shotgun (WGS) entry which is preliminary data.</text>
</comment>